<evidence type="ECO:0000256" key="1">
    <source>
        <dbReference type="SAM" id="SignalP"/>
    </source>
</evidence>
<gene>
    <name evidence="2" type="ORF">AFUS01_LOCUS17966</name>
</gene>
<keyword evidence="3" id="KW-1185">Reference proteome</keyword>
<dbReference type="Proteomes" id="UP000708208">
    <property type="component" value="Unassembled WGS sequence"/>
</dbReference>
<dbReference type="AlphaFoldDB" id="A0A8J2KNQ6"/>
<evidence type="ECO:0000313" key="2">
    <source>
        <dbReference type="EMBL" id="CAG7729235.1"/>
    </source>
</evidence>
<name>A0A8J2KNQ6_9HEXA</name>
<protein>
    <submittedName>
        <fullName evidence="2">Uncharacterized protein</fullName>
    </submittedName>
</protein>
<dbReference type="EMBL" id="CAJVCH010175775">
    <property type="protein sequence ID" value="CAG7729235.1"/>
    <property type="molecule type" value="Genomic_DNA"/>
</dbReference>
<reference evidence="2" key="1">
    <citation type="submission" date="2021-06" db="EMBL/GenBank/DDBJ databases">
        <authorList>
            <person name="Hodson N. C."/>
            <person name="Mongue J. A."/>
            <person name="Jaron S. K."/>
        </authorList>
    </citation>
    <scope>NUCLEOTIDE SEQUENCE</scope>
</reference>
<keyword evidence="1" id="KW-0732">Signal</keyword>
<organism evidence="2 3">
    <name type="scientific">Allacma fusca</name>
    <dbReference type="NCBI Taxonomy" id="39272"/>
    <lineage>
        <taxon>Eukaryota</taxon>
        <taxon>Metazoa</taxon>
        <taxon>Ecdysozoa</taxon>
        <taxon>Arthropoda</taxon>
        <taxon>Hexapoda</taxon>
        <taxon>Collembola</taxon>
        <taxon>Symphypleona</taxon>
        <taxon>Sminthuridae</taxon>
        <taxon>Allacma</taxon>
    </lineage>
</organism>
<feature type="signal peptide" evidence="1">
    <location>
        <begin position="1"/>
        <end position="30"/>
    </location>
</feature>
<sequence length="68" mass="8089">MTYDIGGQIVRKPLMLLKLILFRIFVQSFARLHDSRNSIMTLKFHRHANNTQMHNESQNPLYYNKIAN</sequence>
<evidence type="ECO:0000313" key="3">
    <source>
        <dbReference type="Proteomes" id="UP000708208"/>
    </source>
</evidence>
<feature type="chain" id="PRO_5035305938" evidence="1">
    <location>
        <begin position="31"/>
        <end position="68"/>
    </location>
</feature>
<proteinExistence type="predicted"/>
<accession>A0A8J2KNQ6</accession>
<comment type="caution">
    <text evidence="2">The sequence shown here is derived from an EMBL/GenBank/DDBJ whole genome shotgun (WGS) entry which is preliminary data.</text>
</comment>